<proteinExistence type="inferred from homology"/>
<dbReference type="InterPro" id="IPR015813">
    <property type="entry name" value="Pyrv/PenolPyrv_kinase-like_dom"/>
</dbReference>
<dbReference type="Pfam" id="PF03328">
    <property type="entry name" value="HpcH_HpaI"/>
    <property type="match status" value="1"/>
</dbReference>
<dbReference type="RefSeq" id="WP_258957754.1">
    <property type="nucleotide sequence ID" value="NZ_FORT01000009.1"/>
</dbReference>
<dbReference type="STRING" id="1884381.SAMN05518846_10958"/>
<dbReference type="GO" id="GO:0005737">
    <property type="term" value="C:cytoplasm"/>
    <property type="evidence" value="ECO:0007669"/>
    <property type="project" value="TreeGrafter"/>
</dbReference>
<protein>
    <submittedName>
        <fullName evidence="5">4-hydroxy-2-oxoheptanedioate aldolase</fullName>
    </submittedName>
</protein>
<gene>
    <name evidence="5" type="ORF">SAMN05518846_10958</name>
</gene>
<evidence type="ECO:0000256" key="1">
    <source>
        <dbReference type="ARBA" id="ARBA00005568"/>
    </source>
</evidence>
<dbReference type="InterPro" id="IPR040442">
    <property type="entry name" value="Pyrv_kinase-like_dom_sf"/>
</dbReference>
<sequence length="255" mass="27846">MMKNRVKEKLKNGEKTVGAFVGVYSPEMVEMLGHAGFDFLVIDDEHGAFSPRDVENMIRAAECVDLVPIVRVAYDPSCIQKALDRGAKGIQVPMVNNREDAEKVVQRVKFPPLGQRGANYTTRPASYGKDHGIGFLDAADDQILVIVHIETPEAVANFEEIVSVPGIDMAFIGPTDLSISMGYKEEGARHPEVQNVIAQLRERAQQQNIPLGNIAANPASVRQELENGTAFVAVVITSVMMSAFLEVVEAGVRKD</sequence>
<dbReference type="GO" id="GO:0046872">
    <property type="term" value="F:metal ion binding"/>
    <property type="evidence" value="ECO:0007669"/>
    <property type="project" value="UniProtKB-KW"/>
</dbReference>
<dbReference type="Proteomes" id="UP000198915">
    <property type="component" value="Unassembled WGS sequence"/>
</dbReference>
<comment type="similarity">
    <text evidence="1">Belongs to the HpcH/HpaI aldolase family.</text>
</comment>
<evidence type="ECO:0000313" key="6">
    <source>
        <dbReference type="Proteomes" id="UP000198915"/>
    </source>
</evidence>
<dbReference type="AlphaFoldDB" id="A0A1I3X4E7"/>
<evidence type="ECO:0000256" key="3">
    <source>
        <dbReference type="ARBA" id="ARBA00023239"/>
    </source>
</evidence>
<dbReference type="InterPro" id="IPR050251">
    <property type="entry name" value="HpcH-HpaI_aldolase"/>
</dbReference>
<dbReference type="EMBL" id="FORT01000009">
    <property type="protein sequence ID" value="SFK14463.1"/>
    <property type="molecule type" value="Genomic_DNA"/>
</dbReference>
<dbReference type="PANTHER" id="PTHR30502">
    <property type="entry name" value="2-KETO-3-DEOXY-L-RHAMNONATE ALDOLASE"/>
    <property type="match status" value="1"/>
</dbReference>
<reference evidence="6" key="1">
    <citation type="submission" date="2016-10" db="EMBL/GenBank/DDBJ databases">
        <authorList>
            <person name="Varghese N."/>
            <person name="Submissions S."/>
        </authorList>
    </citation>
    <scope>NUCLEOTIDE SEQUENCE [LARGE SCALE GENOMIC DNA]</scope>
    <source>
        <strain evidence="6">OK042</strain>
    </source>
</reference>
<dbReference type="Gene3D" id="3.20.20.60">
    <property type="entry name" value="Phosphoenolpyruvate-binding domains"/>
    <property type="match status" value="1"/>
</dbReference>
<organism evidence="5 6">
    <name type="scientific">Brevibacillus centrosporus</name>
    <dbReference type="NCBI Taxonomy" id="54910"/>
    <lineage>
        <taxon>Bacteria</taxon>
        <taxon>Bacillati</taxon>
        <taxon>Bacillota</taxon>
        <taxon>Bacilli</taxon>
        <taxon>Bacillales</taxon>
        <taxon>Paenibacillaceae</taxon>
        <taxon>Brevibacillus</taxon>
    </lineage>
</organism>
<dbReference type="InterPro" id="IPR005000">
    <property type="entry name" value="Aldolase/citrate-lyase_domain"/>
</dbReference>
<evidence type="ECO:0000256" key="2">
    <source>
        <dbReference type="ARBA" id="ARBA00022723"/>
    </source>
</evidence>
<dbReference type="PANTHER" id="PTHR30502:SF0">
    <property type="entry name" value="PHOSPHOENOLPYRUVATE CARBOXYLASE FAMILY PROTEIN"/>
    <property type="match status" value="1"/>
</dbReference>
<keyword evidence="3" id="KW-0456">Lyase</keyword>
<dbReference type="GO" id="GO:0016832">
    <property type="term" value="F:aldehyde-lyase activity"/>
    <property type="evidence" value="ECO:0007669"/>
    <property type="project" value="TreeGrafter"/>
</dbReference>
<name>A0A1I3X4E7_9BACL</name>
<keyword evidence="6" id="KW-1185">Reference proteome</keyword>
<evidence type="ECO:0000313" key="5">
    <source>
        <dbReference type="EMBL" id="SFK14463.1"/>
    </source>
</evidence>
<dbReference type="SUPFAM" id="SSF51621">
    <property type="entry name" value="Phosphoenolpyruvate/pyruvate domain"/>
    <property type="match status" value="1"/>
</dbReference>
<feature type="domain" description="HpcH/HpaI aldolase/citrate lyase" evidence="4">
    <location>
        <begin position="18"/>
        <end position="237"/>
    </location>
</feature>
<keyword evidence="2" id="KW-0479">Metal-binding</keyword>
<evidence type="ECO:0000259" key="4">
    <source>
        <dbReference type="Pfam" id="PF03328"/>
    </source>
</evidence>
<accession>A0A1I3X4E7</accession>